<organism evidence="9 10">
    <name type="scientific">Macrosiphum euphorbiae</name>
    <name type="common">potato aphid</name>
    <dbReference type="NCBI Taxonomy" id="13131"/>
    <lineage>
        <taxon>Eukaryota</taxon>
        <taxon>Metazoa</taxon>
        <taxon>Ecdysozoa</taxon>
        <taxon>Arthropoda</taxon>
        <taxon>Hexapoda</taxon>
        <taxon>Insecta</taxon>
        <taxon>Pterygota</taxon>
        <taxon>Neoptera</taxon>
        <taxon>Paraneoptera</taxon>
        <taxon>Hemiptera</taxon>
        <taxon>Sternorrhyncha</taxon>
        <taxon>Aphidomorpha</taxon>
        <taxon>Aphidoidea</taxon>
        <taxon>Aphididae</taxon>
        <taxon>Macrosiphini</taxon>
        <taxon>Macrosiphum</taxon>
    </lineage>
</organism>
<gene>
    <name evidence="9" type="ORF">MEUPH1_LOCUS26966</name>
</gene>
<evidence type="ECO:0000256" key="2">
    <source>
        <dbReference type="ARBA" id="ARBA00022670"/>
    </source>
</evidence>
<dbReference type="Pfam" id="PF00112">
    <property type="entry name" value="Peptidase_C1"/>
    <property type="match status" value="1"/>
</dbReference>
<dbReference type="Proteomes" id="UP001160148">
    <property type="component" value="Unassembled WGS sequence"/>
</dbReference>
<dbReference type="SMART" id="SM00645">
    <property type="entry name" value="Pept_C1"/>
    <property type="match status" value="1"/>
</dbReference>
<dbReference type="Gene3D" id="3.90.70.10">
    <property type="entry name" value="Cysteine proteinases"/>
    <property type="match status" value="1"/>
</dbReference>
<dbReference type="InterPro" id="IPR013128">
    <property type="entry name" value="Peptidase_C1A"/>
</dbReference>
<dbReference type="InterPro" id="IPR012599">
    <property type="entry name" value="Propeptide_C1A"/>
</dbReference>
<evidence type="ECO:0000256" key="5">
    <source>
        <dbReference type="ARBA" id="ARBA00022807"/>
    </source>
</evidence>
<dbReference type="InterPro" id="IPR038765">
    <property type="entry name" value="Papain-like_cys_pep_sf"/>
</dbReference>
<keyword evidence="2" id="KW-0645">Protease</keyword>
<dbReference type="GO" id="GO:0004197">
    <property type="term" value="F:cysteine-type endopeptidase activity"/>
    <property type="evidence" value="ECO:0007669"/>
    <property type="project" value="InterPro"/>
</dbReference>
<keyword evidence="6" id="KW-1015">Disulfide bond</keyword>
<evidence type="ECO:0000256" key="1">
    <source>
        <dbReference type="ARBA" id="ARBA00008455"/>
    </source>
</evidence>
<proteinExistence type="inferred from homology"/>
<comment type="caution">
    <text evidence="9">The sequence shown here is derived from an EMBL/GenBank/DDBJ whole genome shotgun (WGS) entry which is preliminary data.</text>
</comment>
<dbReference type="EMBL" id="CARXXK010001085">
    <property type="protein sequence ID" value="CAI6373179.1"/>
    <property type="molecule type" value="Genomic_DNA"/>
</dbReference>
<dbReference type="PANTHER" id="PTHR12411">
    <property type="entry name" value="CYSTEINE PROTEASE FAMILY C1-RELATED"/>
    <property type="match status" value="1"/>
</dbReference>
<name>A0AAV0Y049_9HEMI</name>
<evidence type="ECO:0000256" key="3">
    <source>
        <dbReference type="ARBA" id="ARBA00022729"/>
    </source>
</evidence>
<dbReference type="Pfam" id="PF08127">
    <property type="entry name" value="Propeptide_C1"/>
    <property type="match status" value="1"/>
</dbReference>
<feature type="signal peptide" evidence="7">
    <location>
        <begin position="1"/>
        <end position="20"/>
    </location>
</feature>
<feature type="domain" description="Peptidase C1A papain C-terminal" evidence="8">
    <location>
        <begin position="88"/>
        <end position="337"/>
    </location>
</feature>
<evidence type="ECO:0000256" key="4">
    <source>
        <dbReference type="ARBA" id="ARBA00022801"/>
    </source>
</evidence>
<comment type="similarity">
    <text evidence="1">Belongs to the peptidase C1 family.</text>
</comment>
<keyword evidence="3 7" id="KW-0732">Signal</keyword>
<dbReference type="AlphaFoldDB" id="A0AAV0Y049"/>
<keyword evidence="4" id="KW-0378">Hydrolase</keyword>
<evidence type="ECO:0000259" key="8">
    <source>
        <dbReference type="SMART" id="SM00645"/>
    </source>
</evidence>
<evidence type="ECO:0000313" key="9">
    <source>
        <dbReference type="EMBL" id="CAI6373179.1"/>
    </source>
</evidence>
<protein>
    <recommendedName>
        <fullName evidence="8">Peptidase C1A papain C-terminal domain-containing protein</fullName>
    </recommendedName>
</protein>
<reference evidence="9 10" key="1">
    <citation type="submission" date="2023-01" db="EMBL/GenBank/DDBJ databases">
        <authorList>
            <person name="Whitehead M."/>
        </authorList>
    </citation>
    <scope>NUCLEOTIDE SEQUENCE [LARGE SCALE GENOMIC DNA]</scope>
</reference>
<evidence type="ECO:0000256" key="6">
    <source>
        <dbReference type="ARBA" id="ARBA00023157"/>
    </source>
</evidence>
<dbReference type="SUPFAM" id="SSF54001">
    <property type="entry name" value="Cysteine proteinases"/>
    <property type="match status" value="1"/>
</dbReference>
<evidence type="ECO:0000313" key="10">
    <source>
        <dbReference type="Proteomes" id="UP001160148"/>
    </source>
</evidence>
<keyword evidence="5" id="KW-0788">Thiol protease</keyword>
<accession>A0AAV0Y049</accession>
<keyword evidence="10" id="KW-1185">Reference proteome</keyword>
<dbReference type="InterPro" id="IPR000668">
    <property type="entry name" value="Peptidase_C1A_C"/>
</dbReference>
<dbReference type="PRINTS" id="PR00705">
    <property type="entry name" value="PAPAIN"/>
</dbReference>
<sequence>MARVLMLLCVIFVSVYVTEQAYFLQKDFIENINEQATTWKAGVNFHPNTPKEHFLKMLGSKGVQIPNKNNIHLYKTNDAAYDNLFGRIPRQFDARRKWRRCRTIGRVRDQGNCASSWAMATSSAFADRLCVATKADFNELLSAEEITFCCHSCGSGCNGGYPIKAWQRFKKHGLVTGGDYKSGEGCEPYRVPNNCEYDDKGKTTCESKPMESNHRCTRMCYGNQDLDFDEDHRYTRDFYYLTYGSIQKDVMTYGPIAASFNVYDDFPNYKSGVYVKSENATYLGEHAVKLIGWGEEDEVPYWLMVNSWNTGWGDNGLFKIQRGTNECGIDNSTTAGVPVTN</sequence>
<feature type="chain" id="PRO_5043314653" description="Peptidase C1A papain C-terminal domain-containing protein" evidence="7">
    <location>
        <begin position="21"/>
        <end position="341"/>
    </location>
</feature>
<evidence type="ECO:0000256" key="7">
    <source>
        <dbReference type="SAM" id="SignalP"/>
    </source>
</evidence>
<dbReference type="GO" id="GO:0006508">
    <property type="term" value="P:proteolysis"/>
    <property type="evidence" value="ECO:0007669"/>
    <property type="project" value="UniProtKB-KW"/>
</dbReference>
<dbReference type="CDD" id="cd02620">
    <property type="entry name" value="Peptidase_C1A_CathepsinB"/>
    <property type="match status" value="1"/>
</dbReference>